<reference evidence="1" key="1">
    <citation type="journal article" date="2015" name="Nature">
        <title>Complex archaea that bridge the gap between prokaryotes and eukaryotes.</title>
        <authorList>
            <person name="Spang A."/>
            <person name="Saw J.H."/>
            <person name="Jorgensen S.L."/>
            <person name="Zaremba-Niedzwiedzka K."/>
            <person name="Martijn J."/>
            <person name="Lind A.E."/>
            <person name="van Eijk R."/>
            <person name="Schleper C."/>
            <person name="Guy L."/>
            <person name="Ettema T.J."/>
        </authorList>
    </citation>
    <scope>NUCLEOTIDE SEQUENCE</scope>
</reference>
<dbReference type="EMBL" id="LAZR01019753">
    <property type="protein sequence ID" value="KKL91362.1"/>
    <property type="molecule type" value="Genomic_DNA"/>
</dbReference>
<name>A0A0F9IWB5_9ZZZZ</name>
<evidence type="ECO:0000313" key="1">
    <source>
        <dbReference type="EMBL" id="KKL91362.1"/>
    </source>
</evidence>
<proteinExistence type="predicted"/>
<accession>A0A0F9IWB5</accession>
<organism evidence="1">
    <name type="scientific">marine sediment metagenome</name>
    <dbReference type="NCBI Taxonomy" id="412755"/>
    <lineage>
        <taxon>unclassified sequences</taxon>
        <taxon>metagenomes</taxon>
        <taxon>ecological metagenomes</taxon>
    </lineage>
</organism>
<gene>
    <name evidence="1" type="ORF">LCGC14_1895470</name>
</gene>
<comment type="caution">
    <text evidence="1">The sequence shown here is derived from an EMBL/GenBank/DDBJ whole genome shotgun (WGS) entry which is preliminary data.</text>
</comment>
<protein>
    <submittedName>
        <fullName evidence="1">Uncharacterized protein</fullName>
    </submittedName>
</protein>
<sequence>METILILFGVGLALFMPVGSDLGFLGYRKRNEQGARIEALNLEVASLSLEIMELRLHVKHTQSPGALQ</sequence>
<dbReference type="AlphaFoldDB" id="A0A0F9IWB5"/>